<comment type="caution">
    <text evidence="2">The sequence shown here is derived from an EMBL/GenBank/DDBJ whole genome shotgun (WGS) entry which is preliminary data.</text>
</comment>
<keyword evidence="3" id="KW-1185">Reference proteome</keyword>
<accession>A0AAD6L5Z5</accession>
<feature type="compositionally biased region" description="Basic and acidic residues" evidence="1">
    <location>
        <begin position="11"/>
        <end position="34"/>
    </location>
</feature>
<gene>
    <name evidence="2" type="ORF">OIU84_000967</name>
</gene>
<evidence type="ECO:0000256" key="1">
    <source>
        <dbReference type="SAM" id="MobiDB-lite"/>
    </source>
</evidence>
<dbReference type="AlphaFoldDB" id="A0AAD6L5Z5"/>
<evidence type="ECO:0000313" key="2">
    <source>
        <dbReference type="EMBL" id="KAJ6435846.1"/>
    </source>
</evidence>
<reference evidence="2 3" key="1">
    <citation type="journal article" date="2023" name="Int. J. Mol. Sci.">
        <title>De Novo Assembly and Annotation of 11 Diverse Shrub Willow (Salix) Genomes Reveals Novel Gene Organization in Sex-Linked Regions.</title>
        <authorList>
            <person name="Hyden B."/>
            <person name="Feng K."/>
            <person name="Yates T.B."/>
            <person name="Jawdy S."/>
            <person name="Cereghino C."/>
            <person name="Smart L.B."/>
            <person name="Muchero W."/>
        </authorList>
    </citation>
    <scope>NUCLEOTIDE SEQUENCE [LARGE SCALE GENOMIC DNA]</scope>
    <source>
        <tissue evidence="2">Shoot tip</tissue>
    </source>
</reference>
<evidence type="ECO:0000313" key="3">
    <source>
        <dbReference type="Proteomes" id="UP001162972"/>
    </source>
</evidence>
<feature type="region of interest" description="Disordered" evidence="1">
    <location>
        <begin position="11"/>
        <end position="42"/>
    </location>
</feature>
<proteinExistence type="predicted"/>
<name>A0AAD6L5Z5_9ROSI</name>
<dbReference type="EMBL" id="JAPFFJ010000001">
    <property type="protein sequence ID" value="KAJ6435846.1"/>
    <property type="molecule type" value="Genomic_DNA"/>
</dbReference>
<sequence length="120" mass="13499">MYGANIPLRRDPLKHGHVRKDPLQLSDLSHKASDGPDSISSRESTLPTAIWWRLMKGEQQGFPAVFKGAIKAHPNSKFLRICHYSVWEAGSTLRDPRSQSGTIRWSPRLDSTVSFCALRS</sequence>
<organism evidence="2 3">
    <name type="scientific">Salix udensis</name>
    <dbReference type="NCBI Taxonomy" id="889485"/>
    <lineage>
        <taxon>Eukaryota</taxon>
        <taxon>Viridiplantae</taxon>
        <taxon>Streptophyta</taxon>
        <taxon>Embryophyta</taxon>
        <taxon>Tracheophyta</taxon>
        <taxon>Spermatophyta</taxon>
        <taxon>Magnoliopsida</taxon>
        <taxon>eudicotyledons</taxon>
        <taxon>Gunneridae</taxon>
        <taxon>Pentapetalae</taxon>
        <taxon>rosids</taxon>
        <taxon>fabids</taxon>
        <taxon>Malpighiales</taxon>
        <taxon>Salicaceae</taxon>
        <taxon>Saliceae</taxon>
        <taxon>Salix</taxon>
    </lineage>
</organism>
<dbReference type="Proteomes" id="UP001162972">
    <property type="component" value="Chromosome 18"/>
</dbReference>
<protein>
    <submittedName>
        <fullName evidence="2">Uncharacterized protein</fullName>
    </submittedName>
</protein>